<dbReference type="AlphaFoldDB" id="A0A225E124"/>
<accession>A0A225E124</accession>
<protein>
    <recommendedName>
        <fullName evidence="3">Serine protease</fullName>
    </recommendedName>
</protein>
<dbReference type="EMBL" id="NIDE01000003">
    <property type="protein sequence ID" value="OWK44508.1"/>
    <property type="molecule type" value="Genomic_DNA"/>
</dbReference>
<gene>
    <name evidence="1" type="ORF">FRUB_02440</name>
</gene>
<dbReference type="SUPFAM" id="SSF50494">
    <property type="entry name" value="Trypsin-like serine proteases"/>
    <property type="match status" value="1"/>
</dbReference>
<dbReference type="Gene3D" id="2.40.10.120">
    <property type="match status" value="1"/>
</dbReference>
<keyword evidence="2" id="KW-1185">Reference proteome</keyword>
<dbReference type="InterPro" id="IPR009003">
    <property type="entry name" value="Peptidase_S1_PA"/>
</dbReference>
<dbReference type="Proteomes" id="UP000214646">
    <property type="component" value="Unassembled WGS sequence"/>
</dbReference>
<reference evidence="2" key="1">
    <citation type="submission" date="2017-06" db="EMBL/GenBank/DDBJ databases">
        <title>Genome analysis of Fimbriiglobus ruber SP5, the first member of the order Planctomycetales with confirmed chitinolytic capability.</title>
        <authorList>
            <person name="Ravin N.V."/>
            <person name="Rakitin A.L."/>
            <person name="Ivanova A.A."/>
            <person name="Beletsky A.V."/>
            <person name="Kulichevskaya I.S."/>
            <person name="Mardanov A.V."/>
            <person name="Dedysh S.N."/>
        </authorList>
    </citation>
    <scope>NUCLEOTIDE SEQUENCE [LARGE SCALE GENOMIC DNA]</scope>
    <source>
        <strain evidence="2">SP5</strain>
    </source>
</reference>
<comment type="caution">
    <text evidence="1">The sequence shown here is derived from an EMBL/GenBank/DDBJ whole genome shotgun (WGS) entry which is preliminary data.</text>
</comment>
<evidence type="ECO:0000313" key="1">
    <source>
        <dbReference type="EMBL" id="OWK44508.1"/>
    </source>
</evidence>
<evidence type="ECO:0000313" key="2">
    <source>
        <dbReference type="Proteomes" id="UP000214646"/>
    </source>
</evidence>
<evidence type="ECO:0008006" key="3">
    <source>
        <dbReference type="Google" id="ProtNLM"/>
    </source>
</evidence>
<proteinExistence type="predicted"/>
<organism evidence="1 2">
    <name type="scientific">Fimbriiglobus ruber</name>
    <dbReference type="NCBI Taxonomy" id="1908690"/>
    <lineage>
        <taxon>Bacteria</taxon>
        <taxon>Pseudomonadati</taxon>
        <taxon>Planctomycetota</taxon>
        <taxon>Planctomycetia</taxon>
        <taxon>Gemmatales</taxon>
        <taxon>Gemmataceae</taxon>
        <taxon>Fimbriiglobus</taxon>
    </lineage>
</organism>
<dbReference type="Pfam" id="PF13365">
    <property type="entry name" value="Trypsin_2"/>
    <property type="match status" value="1"/>
</dbReference>
<name>A0A225E124_9BACT</name>
<sequence>MFFIAPLRADDEDFNTQLMRATVKVGHEKSTGTGFILTRPDPAAPKRVQYVLITAAHVFERMTGDEATLSFRKKEAEGVFKKESQTIAVRAAGKPAWTQHPSEDVAVMVVTPPAGVDLPALSVDLLATDDTLARFKVHPGDTVSCLGYPHRVEANDAGFPVLRTGAIAGYPLTPTKVTKTFLLSINSFEGDSGGPVYLADPNRATAGPGKREDARLILGLIVSQQFLDEELKTIYGTTKVRHRLGLAAAVHAAYVRETVNRVR</sequence>